<keyword evidence="2 10" id="KW-0444">Lipid biosynthesis</keyword>
<comment type="similarity">
    <text evidence="10">Belongs to the ELO family.</text>
</comment>
<evidence type="ECO:0000256" key="1">
    <source>
        <dbReference type="ARBA" id="ARBA00004141"/>
    </source>
</evidence>
<keyword evidence="9 10" id="KW-0275">Fatty acid biosynthesis</keyword>
<keyword evidence="7 10" id="KW-0443">Lipid metabolism</keyword>
<evidence type="ECO:0000256" key="5">
    <source>
        <dbReference type="ARBA" id="ARBA00022832"/>
    </source>
</evidence>
<evidence type="ECO:0000256" key="3">
    <source>
        <dbReference type="ARBA" id="ARBA00022679"/>
    </source>
</evidence>
<keyword evidence="8 10" id="KW-0472">Membrane</keyword>
<comment type="catalytic activity">
    <reaction evidence="10">
        <text>an acyl-CoA + malonyl-CoA + H(+) = a 3-oxoacyl-CoA + CO2 + CoA</text>
        <dbReference type="Rhea" id="RHEA:50252"/>
        <dbReference type="ChEBI" id="CHEBI:15378"/>
        <dbReference type="ChEBI" id="CHEBI:16526"/>
        <dbReference type="ChEBI" id="CHEBI:57287"/>
        <dbReference type="ChEBI" id="CHEBI:57384"/>
        <dbReference type="ChEBI" id="CHEBI:58342"/>
        <dbReference type="ChEBI" id="CHEBI:90726"/>
    </reaction>
    <physiologicalReaction direction="left-to-right" evidence="10">
        <dbReference type="Rhea" id="RHEA:50253"/>
    </physiologicalReaction>
</comment>
<feature type="transmembrane region" description="Helical" evidence="10">
    <location>
        <begin position="149"/>
        <end position="170"/>
    </location>
</feature>
<dbReference type="OrthoDB" id="434092at2759"/>
<dbReference type="GO" id="GO:0030148">
    <property type="term" value="P:sphingolipid biosynthetic process"/>
    <property type="evidence" value="ECO:0007669"/>
    <property type="project" value="TreeGrafter"/>
</dbReference>
<dbReference type="GO" id="GO:0009922">
    <property type="term" value="F:fatty acid elongase activity"/>
    <property type="evidence" value="ECO:0007669"/>
    <property type="project" value="InterPro"/>
</dbReference>
<evidence type="ECO:0000256" key="10">
    <source>
        <dbReference type="RuleBase" id="RU361115"/>
    </source>
</evidence>
<feature type="transmembrane region" description="Helical" evidence="10">
    <location>
        <begin position="50"/>
        <end position="75"/>
    </location>
</feature>
<dbReference type="GO" id="GO:0019367">
    <property type="term" value="P:fatty acid elongation, saturated fatty acid"/>
    <property type="evidence" value="ECO:0007669"/>
    <property type="project" value="TreeGrafter"/>
</dbReference>
<feature type="transmembrane region" description="Helical" evidence="10">
    <location>
        <begin position="182"/>
        <end position="202"/>
    </location>
</feature>
<keyword evidence="12" id="KW-1185">Reference proteome</keyword>
<feature type="transmembrane region" description="Helical" evidence="10">
    <location>
        <begin position="126"/>
        <end position="143"/>
    </location>
</feature>
<dbReference type="GO" id="GO:0034625">
    <property type="term" value="P:fatty acid elongation, monounsaturated fatty acid"/>
    <property type="evidence" value="ECO:0007669"/>
    <property type="project" value="TreeGrafter"/>
</dbReference>
<protein>
    <recommendedName>
        <fullName evidence="10">Elongation of fatty acids protein</fullName>
        <ecNumber evidence="10">2.3.1.-</ecNumber>
    </recommendedName>
</protein>
<proteinExistence type="inferred from homology"/>
<accession>A0A2R5G2S5</accession>
<gene>
    <name evidence="11" type="ORF">FCC1311_058651</name>
</gene>
<keyword evidence="6 10" id="KW-1133">Transmembrane helix</keyword>
<keyword evidence="5 10" id="KW-0276">Fatty acid metabolism</keyword>
<keyword evidence="3 10" id="KW-0808">Transferase</keyword>
<evidence type="ECO:0000256" key="8">
    <source>
        <dbReference type="ARBA" id="ARBA00023136"/>
    </source>
</evidence>
<reference evidence="11 12" key="1">
    <citation type="submission" date="2017-12" db="EMBL/GenBank/DDBJ databases">
        <title>Sequencing, de novo assembly and annotation of complete genome of a new Thraustochytrid species, strain FCC1311.</title>
        <authorList>
            <person name="Sedici K."/>
            <person name="Godart F."/>
            <person name="Aiese Cigliano R."/>
            <person name="Sanseverino W."/>
            <person name="Barakat M."/>
            <person name="Ortet P."/>
            <person name="Marechal E."/>
            <person name="Cagnac O."/>
            <person name="Amato A."/>
        </authorList>
    </citation>
    <scope>NUCLEOTIDE SEQUENCE [LARGE SCALE GENOMIC DNA]</scope>
</reference>
<sequence>MLEGIKNIDVAQLAPLYDDLYMLVPIYALGVPLLRAHYKGVPFNAGLWKPIMVVYNAIMTIFSAACAVGMAYIVWGKFGGNIKRNECDAFAKDELYDWIVWAFYMSKYIEFADTFFLIIKGKGVSWLHYYHHIGAAIDMGILWKSGAEATWIFVLFNGTVHTVMYAYYGAALVGYRLKGKSMITVMQIAQFIVGMGTFYTYADVPCFASSSQLMFVYYFTNAYVFGVLCFFLNFFLQNYIKKAPAKTGAAPATKKVD</sequence>
<dbReference type="GO" id="GO:0005789">
    <property type="term" value="C:endoplasmic reticulum membrane"/>
    <property type="evidence" value="ECO:0007669"/>
    <property type="project" value="TreeGrafter"/>
</dbReference>
<name>A0A2R5G2S5_9STRA</name>
<comment type="subcellular location">
    <subcellularLocation>
        <location evidence="1">Membrane</location>
        <topology evidence="1">Multi-pass membrane protein</topology>
    </subcellularLocation>
</comment>
<dbReference type="PANTHER" id="PTHR11157:SF169">
    <property type="entry name" value="ELONGATION OF FATTY ACIDS PROTEIN"/>
    <property type="match status" value="1"/>
</dbReference>
<evidence type="ECO:0000256" key="2">
    <source>
        <dbReference type="ARBA" id="ARBA00022516"/>
    </source>
</evidence>
<dbReference type="EC" id="2.3.1.-" evidence="10"/>
<comment type="caution">
    <text evidence="11">The sequence shown here is derived from an EMBL/GenBank/DDBJ whole genome shotgun (WGS) entry which is preliminary data.</text>
</comment>
<evidence type="ECO:0000256" key="7">
    <source>
        <dbReference type="ARBA" id="ARBA00023098"/>
    </source>
</evidence>
<evidence type="ECO:0000256" key="9">
    <source>
        <dbReference type="ARBA" id="ARBA00023160"/>
    </source>
</evidence>
<organism evidence="11 12">
    <name type="scientific">Hondaea fermentalgiana</name>
    <dbReference type="NCBI Taxonomy" id="2315210"/>
    <lineage>
        <taxon>Eukaryota</taxon>
        <taxon>Sar</taxon>
        <taxon>Stramenopiles</taxon>
        <taxon>Bigyra</taxon>
        <taxon>Labyrinthulomycetes</taxon>
        <taxon>Thraustochytrida</taxon>
        <taxon>Thraustochytriidae</taxon>
        <taxon>Hondaea</taxon>
    </lineage>
</organism>
<dbReference type="PANTHER" id="PTHR11157">
    <property type="entry name" value="FATTY ACID ACYL TRANSFERASE-RELATED"/>
    <property type="match status" value="1"/>
</dbReference>
<evidence type="ECO:0000256" key="6">
    <source>
        <dbReference type="ARBA" id="ARBA00022989"/>
    </source>
</evidence>
<dbReference type="Proteomes" id="UP000241890">
    <property type="component" value="Unassembled WGS sequence"/>
</dbReference>
<dbReference type="InParanoid" id="A0A2R5G2S5"/>
<dbReference type="EMBL" id="BEYU01000012">
    <property type="protein sequence ID" value="GBG25302.1"/>
    <property type="molecule type" value="Genomic_DNA"/>
</dbReference>
<evidence type="ECO:0000313" key="11">
    <source>
        <dbReference type="EMBL" id="GBG25302.1"/>
    </source>
</evidence>
<dbReference type="GO" id="GO:0034626">
    <property type="term" value="P:fatty acid elongation, polyunsaturated fatty acid"/>
    <property type="evidence" value="ECO:0007669"/>
    <property type="project" value="TreeGrafter"/>
</dbReference>
<evidence type="ECO:0000256" key="4">
    <source>
        <dbReference type="ARBA" id="ARBA00022692"/>
    </source>
</evidence>
<keyword evidence="4 10" id="KW-0812">Transmembrane</keyword>
<dbReference type="AlphaFoldDB" id="A0A2R5G2S5"/>
<dbReference type="Pfam" id="PF01151">
    <property type="entry name" value="ELO"/>
    <property type="match status" value="1"/>
</dbReference>
<dbReference type="InterPro" id="IPR002076">
    <property type="entry name" value="ELO_fam"/>
</dbReference>
<feature type="transmembrane region" description="Helical" evidence="10">
    <location>
        <begin position="20"/>
        <end position="38"/>
    </location>
</feature>
<evidence type="ECO:0000313" key="12">
    <source>
        <dbReference type="Proteomes" id="UP000241890"/>
    </source>
</evidence>
<feature type="transmembrane region" description="Helical" evidence="10">
    <location>
        <begin position="214"/>
        <end position="236"/>
    </location>
</feature>
<dbReference type="GO" id="GO:0042761">
    <property type="term" value="P:very long-chain fatty acid biosynthetic process"/>
    <property type="evidence" value="ECO:0007669"/>
    <property type="project" value="TreeGrafter"/>
</dbReference>